<organism evidence="1">
    <name type="scientific">uncultured bacterium Contig137</name>
    <dbReference type="NCBI Taxonomy" id="1393421"/>
    <lineage>
        <taxon>Bacteria</taxon>
        <taxon>environmental samples</taxon>
    </lineage>
</organism>
<name>W0FKI9_9BACT</name>
<proteinExistence type="predicted"/>
<sequence length="109" mass="11839">MKVKVNLTAAPHGDVPGQVGVKRAGKHTAFKRAFRAHIEAEFLRVNAAVGPRAACYVVPRAADDFKRVLHRLLNGGRVFLHLPAVIGGAVVADCEEKIAHIRSLPQRKC</sequence>
<evidence type="ECO:0000313" key="1">
    <source>
        <dbReference type="EMBL" id="AHF25403.1"/>
    </source>
</evidence>
<protein>
    <submittedName>
        <fullName evidence="1">Uncharacterized protein</fullName>
    </submittedName>
</protein>
<dbReference type="EMBL" id="KC246834">
    <property type="protein sequence ID" value="AHF25403.1"/>
    <property type="molecule type" value="Genomic_DNA"/>
</dbReference>
<reference evidence="1" key="1">
    <citation type="journal article" date="2013" name="PLoS ONE">
        <title>Metagenomic insights into the carbohydrate-active enzymes carried by the microorganisms adhering to solid digesta in the rumen of cows.</title>
        <authorList>
            <person name="Wang L."/>
            <person name="Hatem A."/>
            <person name="Catalyurek U.V."/>
            <person name="Morrison M."/>
            <person name="Yu Z."/>
        </authorList>
    </citation>
    <scope>NUCLEOTIDE SEQUENCE</scope>
</reference>
<dbReference type="AlphaFoldDB" id="W0FKI9"/>
<accession>W0FKI9</accession>